<dbReference type="InterPro" id="IPR002736">
    <property type="entry name" value="CitG"/>
</dbReference>
<dbReference type="EMBL" id="CP073695">
    <property type="protein sequence ID" value="QUO48396.1"/>
    <property type="molecule type" value="Genomic_DNA"/>
</dbReference>
<dbReference type="PANTHER" id="PTHR42280:SF1">
    <property type="entry name" value="CITG FAMILY PROTEIN"/>
    <property type="match status" value="1"/>
</dbReference>
<dbReference type="Gene3D" id="1.10.4200.10">
    <property type="entry name" value="Triphosphoribosyl-dephospho-CoA protein"/>
    <property type="match status" value="1"/>
</dbReference>
<proteinExistence type="predicted"/>
<dbReference type="OrthoDB" id="85890at2157"/>
<dbReference type="KEGG" id="hss:J7656_03305"/>
<keyword evidence="2" id="KW-1185">Reference proteome</keyword>
<dbReference type="Pfam" id="PF01874">
    <property type="entry name" value="CitG"/>
    <property type="match status" value="1"/>
</dbReference>
<dbReference type="PANTHER" id="PTHR42280">
    <property type="entry name" value="CITG FAMILY PROTEIN"/>
    <property type="match status" value="1"/>
</dbReference>
<dbReference type="GeneID" id="64826535"/>
<protein>
    <submittedName>
        <fullName evidence="1">Triphosphoribosyl-dephospho-CoA synthase</fullName>
    </submittedName>
</protein>
<dbReference type="GO" id="GO:0046917">
    <property type="term" value="F:triphosphoribosyl-dephospho-CoA synthase activity"/>
    <property type="evidence" value="ECO:0007669"/>
    <property type="project" value="InterPro"/>
</dbReference>
<dbReference type="RefSeq" id="WP_017343873.1">
    <property type="nucleotide sequence ID" value="NZ_CP073695.1"/>
</dbReference>
<name>A0A8T8LN85_9EURY</name>
<evidence type="ECO:0000313" key="2">
    <source>
        <dbReference type="Proteomes" id="UP000679341"/>
    </source>
</evidence>
<dbReference type="AlphaFoldDB" id="A0A8T8LN85"/>
<reference evidence="1 2" key="1">
    <citation type="submission" date="2021-03" db="EMBL/GenBank/DDBJ databases">
        <title>Halorubrum sodomense MBLA0099, Whole genome shotgun sequencing.</title>
        <authorList>
            <person name="Seo M.-J."/>
            <person name="Cho E.-S."/>
            <person name="Hwang C.Y."/>
        </authorList>
    </citation>
    <scope>NUCLEOTIDE SEQUENCE [LARGE SCALE GENOMIC DNA]</scope>
    <source>
        <strain evidence="1 2">MBLA0099</strain>
    </source>
</reference>
<accession>A0A8T8LN85</accession>
<sequence length="335" mass="35124">MTRDVSAETDATDPVDDATLALLVEVAGTPKPGNVDRRRDLDDLRFEAFLGGAVGARSGLELAAETGPTTGEPPVVGDAFDRAVAGMADRAGTNTQFGCLLLLVPLVRAAADPDRELSPEGLDAVCRSTTVEDAIAFYRAFERVDVAVDDPPPGADDLDVRRGSDAEPALREREMTLLDVLALSADPGDPETPEDPERVPDRNAAEWTEGFPRTFRAAEWILSDEGPLADRAARAFLGLLAAEPDTLVASTQGAETAREASAWAREILEPDERDPKAPVGDVSAVDADAVHGADLDAAESLAEEFVAEGINPGTTADLTCAALFVALRGGAEVAP</sequence>
<dbReference type="GO" id="GO:0005524">
    <property type="term" value="F:ATP binding"/>
    <property type="evidence" value="ECO:0007669"/>
    <property type="project" value="InterPro"/>
</dbReference>
<evidence type="ECO:0000313" key="1">
    <source>
        <dbReference type="EMBL" id="QUO48396.1"/>
    </source>
</evidence>
<organism evidence="1 2">
    <name type="scientific">Halorubrum ruber</name>
    <dbReference type="NCBI Taxonomy" id="2982524"/>
    <lineage>
        <taxon>Archaea</taxon>
        <taxon>Methanobacteriati</taxon>
        <taxon>Methanobacteriota</taxon>
        <taxon>Stenosarchaea group</taxon>
        <taxon>Halobacteria</taxon>
        <taxon>Halobacteriales</taxon>
        <taxon>Haloferacaceae</taxon>
        <taxon>Halorubrum</taxon>
    </lineage>
</organism>
<gene>
    <name evidence="1" type="ORF">J7656_03305</name>
</gene>
<dbReference type="Proteomes" id="UP000679341">
    <property type="component" value="Chromosome"/>
</dbReference>